<evidence type="ECO:0000313" key="1">
    <source>
        <dbReference type="EMBL" id="KAK3328824.1"/>
    </source>
</evidence>
<dbReference type="Proteomes" id="UP001283341">
    <property type="component" value="Unassembled WGS sequence"/>
</dbReference>
<protein>
    <submittedName>
        <fullName evidence="1">Uncharacterized protein</fullName>
    </submittedName>
</protein>
<dbReference type="EMBL" id="JAUEDM010000001">
    <property type="protein sequence ID" value="KAK3328824.1"/>
    <property type="molecule type" value="Genomic_DNA"/>
</dbReference>
<comment type="caution">
    <text evidence="1">The sequence shown here is derived from an EMBL/GenBank/DDBJ whole genome shotgun (WGS) entry which is preliminary data.</text>
</comment>
<accession>A0AAE0IPG9</accession>
<organism evidence="1 2">
    <name type="scientific">Apodospora peruviana</name>
    <dbReference type="NCBI Taxonomy" id="516989"/>
    <lineage>
        <taxon>Eukaryota</taxon>
        <taxon>Fungi</taxon>
        <taxon>Dikarya</taxon>
        <taxon>Ascomycota</taxon>
        <taxon>Pezizomycotina</taxon>
        <taxon>Sordariomycetes</taxon>
        <taxon>Sordariomycetidae</taxon>
        <taxon>Sordariales</taxon>
        <taxon>Lasiosphaeriaceae</taxon>
        <taxon>Apodospora</taxon>
    </lineage>
</organism>
<gene>
    <name evidence="1" type="ORF">B0H66DRAFT_2328</name>
</gene>
<dbReference type="AlphaFoldDB" id="A0AAE0IPG9"/>
<keyword evidence="2" id="KW-1185">Reference proteome</keyword>
<sequence length="348" mass="39488">MQTLSIGPLYGRTFLHAHISVPGYLDRGRCVCFSLIVFRAELSTYKTSLRARQCAPNQSSDNALTSNNRVLLTTLRYQKTRSQSKKRLLEKAPESLRPAILKASLKAAAYYPQPPLIQRPSFRATRSSPWPTSYSEGVLEVAAKPLQRVERSSCLCEDETEHQCLFAGSLGTSSARQRDKTPTVSARPNIIIRSFHANKSYRSNCDSGSPCLCSECRDSHRKPICQICKVNATVHQSSELTYDRKGLRGYDFTSSCEPCWGKHLEKEEQREQARQQSLAAPKEKLDQLMDLIKSISFGEQVPVSYAVQKLLNETKRGRLYGQDSPRWHQRHLHYGLSEEPRIVKARNR</sequence>
<reference evidence="1" key="2">
    <citation type="submission" date="2023-06" db="EMBL/GenBank/DDBJ databases">
        <authorList>
            <consortium name="Lawrence Berkeley National Laboratory"/>
            <person name="Haridas S."/>
            <person name="Hensen N."/>
            <person name="Bonometti L."/>
            <person name="Westerberg I."/>
            <person name="Brannstrom I.O."/>
            <person name="Guillou S."/>
            <person name="Cros-Aarteil S."/>
            <person name="Calhoun S."/>
            <person name="Kuo A."/>
            <person name="Mondo S."/>
            <person name="Pangilinan J."/>
            <person name="Riley R."/>
            <person name="Labutti K."/>
            <person name="Andreopoulos B."/>
            <person name="Lipzen A."/>
            <person name="Chen C."/>
            <person name="Yanf M."/>
            <person name="Daum C."/>
            <person name="Ng V."/>
            <person name="Clum A."/>
            <person name="Steindorff A."/>
            <person name="Ohm R."/>
            <person name="Martin F."/>
            <person name="Silar P."/>
            <person name="Natvig D."/>
            <person name="Lalanne C."/>
            <person name="Gautier V."/>
            <person name="Ament-Velasquez S.L."/>
            <person name="Kruys A."/>
            <person name="Hutchinson M.I."/>
            <person name="Powell A.J."/>
            <person name="Barry K."/>
            <person name="Miller A.N."/>
            <person name="Grigoriev I.V."/>
            <person name="Debuchy R."/>
            <person name="Gladieux P."/>
            <person name="Thoren M.H."/>
            <person name="Johannesson H."/>
        </authorList>
    </citation>
    <scope>NUCLEOTIDE SEQUENCE</scope>
    <source>
        <strain evidence="1">CBS 118394</strain>
    </source>
</reference>
<reference evidence="1" key="1">
    <citation type="journal article" date="2023" name="Mol. Phylogenet. Evol.">
        <title>Genome-scale phylogeny and comparative genomics of the fungal order Sordariales.</title>
        <authorList>
            <person name="Hensen N."/>
            <person name="Bonometti L."/>
            <person name="Westerberg I."/>
            <person name="Brannstrom I.O."/>
            <person name="Guillou S."/>
            <person name="Cros-Aarteil S."/>
            <person name="Calhoun S."/>
            <person name="Haridas S."/>
            <person name="Kuo A."/>
            <person name="Mondo S."/>
            <person name="Pangilinan J."/>
            <person name="Riley R."/>
            <person name="LaButti K."/>
            <person name="Andreopoulos B."/>
            <person name="Lipzen A."/>
            <person name="Chen C."/>
            <person name="Yan M."/>
            <person name="Daum C."/>
            <person name="Ng V."/>
            <person name="Clum A."/>
            <person name="Steindorff A."/>
            <person name="Ohm R.A."/>
            <person name="Martin F."/>
            <person name="Silar P."/>
            <person name="Natvig D.O."/>
            <person name="Lalanne C."/>
            <person name="Gautier V."/>
            <person name="Ament-Velasquez S.L."/>
            <person name="Kruys A."/>
            <person name="Hutchinson M.I."/>
            <person name="Powell A.J."/>
            <person name="Barry K."/>
            <person name="Miller A.N."/>
            <person name="Grigoriev I.V."/>
            <person name="Debuchy R."/>
            <person name="Gladieux P."/>
            <person name="Hiltunen Thoren M."/>
            <person name="Johannesson H."/>
        </authorList>
    </citation>
    <scope>NUCLEOTIDE SEQUENCE</scope>
    <source>
        <strain evidence="1">CBS 118394</strain>
    </source>
</reference>
<name>A0AAE0IPG9_9PEZI</name>
<proteinExistence type="predicted"/>
<evidence type="ECO:0000313" key="2">
    <source>
        <dbReference type="Proteomes" id="UP001283341"/>
    </source>
</evidence>